<name>A0A2H5Y5B5_9CHLR</name>
<sequence>MAKATKKTQQEEKKVEQTIDAITRRICYRCGQPIRLSELLPVKDGMRNRMRYYHKKCFA</sequence>
<comment type="caution">
    <text evidence="1">The sequence shown here is derived from an EMBL/GenBank/DDBJ whole genome shotgun (WGS) entry which is preliminary data.</text>
</comment>
<dbReference type="Proteomes" id="UP000236642">
    <property type="component" value="Unassembled WGS sequence"/>
</dbReference>
<accession>A0A2H5Y5B5</accession>
<reference evidence="2" key="1">
    <citation type="submission" date="2017-09" db="EMBL/GenBank/DDBJ databases">
        <title>Metaegenomics of thermophilic ammonia-oxidizing enrichment culture.</title>
        <authorList>
            <person name="Kato S."/>
            <person name="Suzuki K."/>
        </authorList>
    </citation>
    <scope>NUCLEOTIDE SEQUENCE [LARGE SCALE GENOMIC DNA]</scope>
</reference>
<gene>
    <name evidence="1" type="ORF">HRbin22_00875</name>
</gene>
<evidence type="ECO:0000313" key="2">
    <source>
        <dbReference type="Proteomes" id="UP000236642"/>
    </source>
</evidence>
<evidence type="ECO:0000313" key="1">
    <source>
        <dbReference type="EMBL" id="GBD08634.1"/>
    </source>
</evidence>
<proteinExistence type="predicted"/>
<protein>
    <submittedName>
        <fullName evidence="1">Uncharacterized protein</fullName>
    </submittedName>
</protein>
<dbReference type="EMBL" id="BEHY01000014">
    <property type="protein sequence ID" value="GBD08634.1"/>
    <property type="molecule type" value="Genomic_DNA"/>
</dbReference>
<organism evidence="1 2">
    <name type="scientific">Candidatus Thermoflexus japonica</name>
    <dbReference type="NCBI Taxonomy" id="2035417"/>
    <lineage>
        <taxon>Bacteria</taxon>
        <taxon>Bacillati</taxon>
        <taxon>Chloroflexota</taxon>
        <taxon>Thermoflexia</taxon>
        <taxon>Thermoflexales</taxon>
        <taxon>Thermoflexaceae</taxon>
        <taxon>Thermoflexus</taxon>
    </lineage>
</organism>
<dbReference type="AlphaFoldDB" id="A0A2H5Y5B5"/>